<proteinExistence type="predicted"/>
<evidence type="ECO:0000313" key="1">
    <source>
        <dbReference type="EMBL" id="QTM98960.1"/>
    </source>
</evidence>
<name>A0ABX7VTN8_9BACI</name>
<dbReference type="RefSeq" id="WP_209368007.1">
    <property type="nucleotide sequence ID" value="NZ_CP046956.1"/>
</dbReference>
<gene>
    <name evidence="1" type="ORF">ERJ70_06370</name>
</gene>
<organism evidence="1 2">
    <name type="scientific">Sediminibacillus dalangtanensis</name>
    <dbReference type="NCBI Taxonomy" id="2729421"/>
    <lineage>
        <taxon>Bacteria</taxon>
        <taxon>Bacillati</taxon>
        <taxon>Bacillota</taxon>
        <taxon>Bacilli</taxon>
        <taxon>Bacillales</taxon>
        <taxon>Bacillaceae</taxon>
        <taxon>Sediminibacillus</taxon>
    </lineage>
</organism>
<keyword evidence="2" id="KW-1185">Reference proteome</keyword>
<reference evidence="1 2" key="1">
    <citation type="submission" date="2019-12" db="EMBL/GenBank/DDBJ databases">
        <title>The whole genome sequencing of a strain isolated from a Mars analog, Dalangtan Playa.</title>
        <authorList>
            <person name="Huang T."/>
        </authorList>
    </citation>
    <scope>NUCLEOTIDE SEQUENCE [LARGE SCALE GENOMIC DNA]</scope>
    <source>
        <strain evidence="1 2">DP4-553-S</strain>
    </source>
</reference>
<accession>A0ABX7VTN8</accession>
<evidence type="ECO:0000313" key="2">
    <source>
        <dbReference type="Proteomes" id="UP000665043"/>
    </source>
</evidence>
<dbReference type="Proteomes" id="UP000665043">
    <property type="component" value="Chromosome"/>
</dbReference>
<sequence>MAKRTLFFEKTPAGFRQVNDPQEQHRMLNRQQSEQQQAVLVESTNFLDRLRAEWQTRQLNTDSLDKLQGLLQTLNTPQIKNGFQQVIELARTRLPKNFLNGVMSKMANKDFSELLKNFTSSGDSGKLMEKVLNDPELSKEAFGAMKDMLNDEEKFKSMTKMLSDMVGEDKEN</sequence>
<dbReference type="EMBL" id="CP046956">
    <property type="protein sequence ID" value="QTM98960.1"/>
    <property type="molecule type" value="Genomic_DNA"/>
</dbReference>
<protein>
    <submittedName>
        <fullName evidence="1">Uncharacterized protein</fullName>
    </submittedName>
</protein>